<protein>
    <submittedName>
        <fullName evidence="2">Nicotinamide-nucleotide amidase</fullName>
    </submittedName>
</protein>
<dbReference type="InterPro" id="IPR008136">
    <property type="entry name" value="CinA_C"/>
</dbReference>
<sequence length="177" mass="18119">MKKGSHADMLEQEDALRLERLASEAGRLVAGHGWMLATAESCTGGLLASTVTNLPGSSGWFHGGVVAYSNALKSGLLGVDPALILAHGAVSEPVVLAMAQGALALPGMPEGRGCAVAVSGIAGPSGGTREKPVGTVWVAWAWPCGRRAECFLFRGARASVKSQSVAGALFGMMTFVR</sequence>
<dbReference type="InterPro" id="IPR036653">
    <property type="entry name" value="CinA-like_C"/>
</dbReference>
<evidence type="ECO:0000259" key="1">
    <source>
        <dbReference type="Pfam" id="PF02464"/>
    </source>
</evidence>
<evidence type="ECO:0000313" key="2">
    <source>
        <dbReference type="EMBL" id="SNR67493.1"/>
    </source>
</evidence>
<dbReference type="Pfam" id="PF02464">
    <property type="entry name" value="CinA"/>
    <property type="match status" value="1"/>
</dbReference>
<name>A0A238YA43_9BACT</name>
<dbReference type="EMBL" id="FZOC01000001">
    <property type="protein sequence ID" value="SNR67493.1"/>
    <property type="molecule type" value="Genomic_DNA"/>
</dbReference>
<dbReference type="SUPFAM" id="SSF142433">
    <property type="entry name" value="CinA-like"/>
    <property type="match status" value="1"/>
</dbReference>
<organism evidence="2 3">
    <name type="scientific">Humidesulfovibrio mexicanus</name>
    <dbReference type="NCBI Taxonomy" id="147047"/>
    <lineage>
        <taxon>Bacteria</taxon>
        <taxon>Pseudomonadati</taxon>
        <taxon>Thermodesulfobacteriota</taxon>
        <taxon>Desulfovibrionia</taxon>
        <taxon>Desulfovibrionales</taxon>
        <taxon>Desulfovibrionaceae</taxon>
        <taxon>Humidesulfovibrio</taxon>
    </lineage>
</organism>
<proteinExistence type="predicted"/>
<dbReference type="AlphaFoldDB" id="A0A238YA43"/>
<dbReference type="Gene3D" id="3.90.950.20">
    <property type="entry name" value="CinA-like"/>
    <property type="match status" value="1"/>
</dbReference>
<feature type="domain" description="CinA C-terminal" evidence="1">
    <location>
        <begin position="19"/>
        <end position="172"/>
    </location>
</feature>
<accession>A0A238YA43</accession>
<dbReference type="NCBIfam" id="TIGR00199">
    <property type="entry name" value="PncC_domain"/>
    <property type="match status" value="1"/>
</dbReference>
<reference evidence="2 3" key="1">
    <citation type="submission" date="2017-06" db="EMBL/GenBank/DDBJ databases">
        <authorList>
            <person name="Kim H.J."/>
            <person name="Triplett B.A."/>
        </authorList>
    </citation>
    <scope>NUCLEOTIDE SEQUENCE [LARGE SCALE GENOMIC DNA]</scope>
    <source>
        <strain evidence="2 3">DSM 13116</strain>
    </source>
</reference>
<keyword evidence="3" id="KW-1185">Reference proteome</keyword>
<dbReference type="Proteomes" id="UP000198324">
    <property type="component" value="Unassembled WGS sequence"/>
</dbReference>
<evidence type="ECO:0000313" key="3">
    <source>
        <dbReference type="Proteomes" id="UP000198324"/>
    </source>
</evidence>
<dbReference type="RefSeq" id="WP_235641483.1">
    <property type="nucleotide sequence ID" value="NZ_FZOC01000001.1"/>
</dbReference>
<gene>
    <name evidence="2" type="ORF">SAMN04488503_0785</name>
</gene>